<evidence type="ECO:0000256" key="1">
    <source>
        <dbReference type="SAM" id="Phobius"/>
    </source>
</evidence>
<keyword evidence="3" id="KW-0645">Protease</keyword>
<feature type="transmembrane region" description="Helical" evidence="1">
    <location>
        <begin position="201"/>
        <end position="225"/>
    </location>
</feature>
<gene>
    <name evidence="3" type="ORF">TSACC_160</name>
</gene>
<protein>
    <submittedName>
        <fullName evidence="3">Membrane protease YdiL, CAAX protease family</fullName>
    </submittedName>
</protein>
<keyword evidence="4" id="KW-1185">Reference proteome</keyword>
<evidence type="ECO:0000313" key="3">
    <source>
        <dbReference type="EMBL" id="GAT31512.1"/>
    </source>
</evidence>
<dbReference type="PANTHER" id="PTHR43592">
    <property type="entry name" value="CAAX AMINO TERMINAL PROTEASE"/>
    <property type="match status" value="1"/>
</dbReference>
<feature type="domain" description="CAAX prenyl protease 2/Lysostaphin resistance protein A-like" evidence="2">
    <location>
        <begin position="158"/>
        <end position="244"/>
    </location>
</feature>
<feature type="transmembrane region" description="Helical" evidence="1">
    <location>
        <begin position="42"/>
        <end position="58"/>
    </location>
</feature>
<organism evidence="3 4">
    <name type="scientific">Terrimicrobium sacchariphilum</name>
    <dbReference type="NCBI Taxonomy" id="690879"/>
    <lineage>
        <taxon>Bacteria</taxon>
        <taxon>Pseudomonadati</taxon>
        <taxon>Verrucomicrobiota</taxon>
        <taxon>Terrimicrobiia</taxon>
        <taxon>Terrimicrobiales</taxon>
        <taxon>Terrimicrobiaceae</taxon>
        <taxon>Terrimicrobium</taxon>
    </lineage>
</organism>
<dbReference type="OrthoDB" id="9782250at2"/>
<keyword evidence="1" id="KW-0812">Transmembrane</keyword>
<keyword evidence="1" id="KW-0472">Membrane</keyword>
<dbReference type="AlphaFoldDB" id="A0A146G1X7"/>
<feature type="transmembrane region" description="Helical" evidence="1">
    <location>
        <begin position="232"/>
        <end position="252"/>
    </location>
</feature>
<keyword evidence="3" id="KW-0378">Hydrolase</keyword>
<feature type="transmembrane region" description="Helical" evidence="1">
    <location>
        <begin position="70"/>
        <end position="91"/>
    </location>
</feature>
<dbReference type="PANTHER" id="PTHR43592:SF15">
    <property type="entry name" value="CAAX AMINO TERMINAL PROTEASE FAMILY PROTEIN"/>
    <property type="match status" value="1"/>
</dbReference>
<name>A0A146G1X7_TERSA</name>
<evidence type="ECO:0000313" key="4">
    <source>
        <dbReference type="Proteomes" id="UP000076023"/>
    </source>
</evidence>
<comment type="caution">
    <text evidence="3">The sequence shown here is derived from an EMBL/GenBank/DDBJ whole genome shotgun (WGS) entry which is preliminary data.</text>
</comment>
<reference evidence="4" key="1">
    <citation type="journal article" date="2017" name="Genome Announc.">
        <title>Draft Genome Sequence of Terrimicrobium sacchariphilum NM-5T, a Facultative Anaerobic Soil Bacterium of the Class Spartobacteria.</title>
        <authorList>
            <person name="Qiu Y.L."/>
            <person name="Tourlousse D.M."/>
            <person name="Matsuura N."/>
            <person name="Ohashi A."/>
            <person name="Sekiguchi Y."/>
        </authorList>
    </citation>
    <scope>NUCLEOTIDE SEQUENCE [LARGE SCALE GENOMIC DNA]</scope>
    <source>
        <strain evidence="4">NM-5</strain>
    </source>
</reference>
<dbReference type="InParanoid" id="A0A146G1X7"/>
<dbReference type="EMBL" id="BDCO01000001">
    <property type="protein sequence ID" value="GAT31512.1"/>
    <property type="molecule type" value="Genomic_DNA"/>
</dbReference>
<evidence type="ECO:0000259" key="2">
    <source>
        <dbReference type="Pfam" id="PF02517"/>
    </source>
</evidence>
<dbReference type="STRING" id="690879.TSACC_160"/>
<dbReference type="Proteomes" id="UP000076023">
    <property type="component" value="Unassembled WGS sequence"/>
</dbReference>
<feature type="transmembrane region" description="Helical" evidence="1">
    <location>
        <begin position="159"/>
        <end position="181"/>
    </location>
</feature>
<dbReference type="GO" id="GO:0004175">
    <property type="term" value="F:endopeptidase activity"/>
    <property type="evidence" value="ECO:0007669"/>
    <property type="project" value="UniProtKB-ARBA"/>
</dbReference>
<feature type="transmembrane region" description="Helical" evidence="1">
    <location>
        <begin position="5"/>
        <end position="22"/>
    </location>
</feature>
<dbReference type="InterPro" id="IPR003675">
    <property type="entry name" value="Rce1/LyrA-like_dom"/>
</dbReference>
<sequence length="257" mass="28561">MSIAIWAVLAILGLAYWFYYLRGLPRPVLPTEKAASFGPGDMVAGLLLGAYLASNIFIASQKPPAVTRDIIIVSCVYYGLIVIMLLSLLIVRNRNPVLLFGLRWPTWKRDLPFTVLALLALYPVLNLTQEVILSFVGEKEATQEVLLFLIRSTTWEDKVLVAVMALVFAPVSEELIFRGFLYGVARQYGGRWAGMTVSAALFAAIHIHLPSMPALFLLAIGLTLIYERTRSLWAPIIVHMLFNAGTVIYVLIAKPQL</sequence>
<dbReference type="GO" id="GO:0080120">
    <property type="term" value="P:CAAX-box protein maturation"/>
    <property type="evidence" value="ECO:0007669"/>
    <property type="project" value="UniProtKB-ARBA"/>
</dbReference>
<proteinExistence type="predicted"/>
<accession>A0A146G1X7</accession>
<dbReference type="RefSeq" id="WP_075077406.1">
    <property type="nucleotide sequence ID" value="NZ_BDCO01000001.1"/>
</dbReference>
<dbReference type="GO" id="GO:0006508">
    <property type="term" value="P:proteolysis"/>
    <property type="evidence" value="ECO:0007669"/>
    <property type="project" value="UniProtKB-KW"/>
</dbReference>
<keyword evidence="1" id="KW-1133">Transmembrane helix</keyword>
<dbReference type="Pfam" id="PF02517">
    <property type="entry name" value="Rce1-like"/>
    <property type="match status" value="1"/>
</dbReference>
<feature type="transmembrane region" description="Helical" evidence="1">
    <location>
        <begin position="111"/>
        <end position="138"/>
    </location>
</feature>